<dbReference type="GO" id="GO:0005829">
    <property type="term" value="C:cytosol"/>
    <property type="evidence" value="ECO:0007669"/>
    <property type="project" value="TreeGrafter"/>
</dbReference>
<dbReference type="EMBL" id="PFEA01000027">
    <property type="protein sequence ID" value="PJE59855.1"/>
    <property type="molecule type" value="Genomic_DNA"/>
</dbReference>
<organism evidence="3 4">
    <name type="scientific">Candidatus Portnoybacteria bacterium CG10_big_fil_rev_8_21_14_0_10_44_7</name>
    <dbReference type="NCBI Taxonomy" id="1974816"/>
    <lineage>
        <taxon>Bacteria</taxon>
        <taxon>Candidatus Portnoyibacteriota</taxon>
    </lineage>
</organism>
<evidence type="ECO:0000259" key="2">
    <source>
        <dbReference type="Pfam" id="PF02882"/>
    </source>
</evidence>
<dbReference type="GO" id="GO:0004477">
    <property type="term" value="F:methenyltetrahydrofolate cyclohydrolase activity"/>
    <property type="evidence" value="ECO:0007669"/>
    <property type="project" value="UniProtKB-EC"/>
</dbReference>
<evidence type="ECO:0000313" key="4">
    <source>
        <dbReference type="Proteomes" id="UP000231086"/>
    </source>
</evidence>
<comment type="caution">
    <text evidence="3">The sequence shown here is derived from an EMBL/GenBank/DDBJ whole genome shotgun (WGS) entry which is preliminary data.</text>
</comment>
<dbReference type="PANTHER" id="PTHR48099:SF5">
    <property type="entry name" value="C-1-TETRAHYDROFOLATE SYNTHASE, CYTOPLASMIC"/>
    <property type="match status" value="1"/>
</dbReference>
<dbReference type="GO" id="GO:0004488">
    <property type="term" value="F:methylenetetrahydrofolate dehydrogenase (NADP+) activity"/>
    <property type="evidence" value="ECO:0007669"/>
    <property type="project" value="InterPro"/>
</dbReference>
<dbReference type="Proteomes" id="UP000231086">
    <property type="component" value="Unassembled WGS sequence"/>
</dbReference>
<evidence type="ECO:0000313" key="3">
    <source>
        <dbReference type="EMBL" id="PJE59855.1"/>
    </source>
</evidence>
<reference evidence="4" key="1">
    <citation type="submission" date="2017-09" db="EMBL/GenBank/DDBJ databases">
        <title>Depth-based differentiation of microbial function through sediment-hosted aquifers and enrichment of novel symbionts in the deep terrestrial subsurface.</title>
        <authorList>
            <person name="Probst A.J."/>
            <person name="Ladd B."/>
            <person name="Jarett J.K."/>
            <person name="Geller-Mcgrath D.E."/>
            <person name="Sieber C.M.K."/>
            <person name="Emerson J.B."/>
            <person name="Anantharaman K."/>
            <person name="Thomas B.C."/>
            <person name="Malmstrom R."/>
            <person name="Stieglmeier M."/>
            <person name="Klingl A."/>
            <person name="Woyke T."/>
            <person name="Ryan C.M."/>
            <person name="Banfield J.F."/>
        </authorList>
    </citation>
    <scope>NUCLEOTIDE SEQUENCE [LARGE SCALE GENOMIC DNA]</scope>
</reference>
<dbReference type="PANTHER" id="PTHR48099">
    <property type="entry name" value="C-1-TETRAHYDROFOLATE SYNTHASE, CYTOPLASMIC-RELATED"/>
    <property type="match status" value="1"/>
</dbReference>
<dbReference type="InterPro" id="IPR000672">
    <property type="entry name" value="THF_DH/CycHdrlase"/>
</dbReference>
<dbReference type="Gene3D" id="3.40.50.720">
    <property type="entry name" value="NAD(P)-binding Rossmann-like Domain"/>
    <property type="match status" value="1"/>
</dbReference>
<dbReference type="PRINTS" id="PR00085">
    <property type="entry name" value="THFDHDRGNASE"/>
</dbReference>
<dbReference type="GO" id="GO:0035999">
    <property type="term" value="P:tetrahydrofolate interconversion"/>
    <property type="evidence" value="ECO:0007669"/>
    <property type="project" value="TreeGrafter"/>
</dbReference>
<dbReference type="Pfam" id="PF02882">
    <property type="entry name" value="THF_DHG_CYH_C"/>
    <property type="match status" value="1"/>
</dbReference>
<evidence type="ECO:0000256" key="1">
    <source>
        <dbReference type="ARBA" id="ARBA00012776"/>
    </source>
</evidence>
<dbReference type="InterPro" id="IPR036291">
    <property type="entry name" value="NAD(P)-bd_dom_sf"/>
</dbReference>
<sequence>GARCEFLVKKVCLDKGLENFLGQADIAISVTGCPRLINGYMLKKGAVLIDAGIFQEGRKIVGDVDLNSVGDKVAAVTPTPGGVGPVTVAVLLRNVFLAAKKSITKIK</sequence>
<feature type="non-terminal residue" evidence="3">
    <location>
        <position position="1"/>
    </location>
</feature>
<accession>A0A2M8KIW5</accession>
<name>A0A2M8KIW5_9BACT</name>
<feature type="domain" description="Tetrahydrofolate dehydrogenase/cyclohydrolase NAD(P)-binding" evidence="2">
    <location>
        <begin position="16"/>
        <end position="102"/>
    </location>
</feature>
<dbReference type="InterPro" id="IPR020631">
    <property type="entry name" value="THF_DH/CycHdrlase_NAD-bd_dom"/>
</dbReference>
<protein>
    <recommendedName>
        <fullName evidence="1">methenyltetrahydrofolate cyclohydrolase</fullName>
        <ecNumber evidence="1">3.5.4.9</ecNumber>
    </recommendedName>
</protein>
<dbReference type="AlphaFoldDB" id="A0A2M8KIW5"/>
<gene>
    <name evidence="3" type="ORF">COU85_01470</name>
</gene>
<dbReference type="SUPFAM" id="SSF51735">
    <property type="entry name" value="NAD(P)-binding Rossmann-fold domains"/>
    <property type="match status" value="1"/>
</dbReference>
<proteinExistence type="predicted"/>
<dbReference type="EC" id="3.5.4.9" evidence="1"/>